<evidence type="ECO:0000313" key="10">
    <source>
        <dbReference type="Proteomes" id="UP000008838"/>
    </source>
</evidence>
<evidence type="ECO:0000313" key="9">
    <source>
        <dbReference type="EMBL" id="BAG28646.1"/>
    </source>
</evidence>
<dbReference type="InterPro" id="IPR036390">
    <property type="entry name" value="WH_DNA-bd_sf"/>
</dbReference>
<dbReference type="PANTHER" id="PTHR30136">
    <property type="entry name" value="HELIX-TURN-HELIX TRANSCRIPTIONAL REGULATOR, ICLR FAMILY"/>
    <property type="match status" value="1"/>
</dbReference>
<dbReference type="Proteomes" id="UP000008838">
    <property type="component" value="Chromosome"/>
</dbReference>
<dbReference type="FunFam" id="1.10.10.10:FF:000056">
    <property type="entry name" value="IclR family transcriptional regulator"/>
    <property type="match status" value="1"/>
</dbReference>
<name>B2GFG6_KOCRD</name>
<keyword evidence="1" id="KW-0319">Glycerol metabolism</keyword>
<dbReference type="GO" id="GO:0003700">
    <property type="term" value="F:DNA-binding transcription factor activity"/>
    <property type="evidence" value="ECO:0007669"/>
    <property type="project" value="TreeGrafter"/>
</dbReference>
<dbReference type="STRING" id="378753.KRH_02990"/>
<reference evidence="9 10" key="1">
    <citation type="journal article" date="2008" name="J. Bacteriol.">
        <title>Complete genome sequence of the soil actinomycete Kocuria rhizophila.</title>
        <authorList>
            <person name="Takarada H."/>
            <person name="Sekine M."/>
            <person name="Kosugi H."/>
            <person name="Matsuo Y."/>
            <person name="Fujisawa T."/>
            <person name="Omata S."/>
            <person name="Kishi E."/>
            <person name="Shimizu A."/>
            <person name="Tsukatani N."/>
            <person name="Tanikawa S."/>
            <person name="Fujita N."/>
            <person name="Harayama S."/>
        </authorList>
    </citation>
    <scope>NUCLEOTIDE SEQUENCE [LARGE SCALE GENOMIC DNA]</scope>
    <source>
        <strain evidence="10">ATCC 9341 / DSM 348 / NBRC 103217 / DC2201</strain>
    </source>
</reference>
<dbReference type="GO" id="GO:0003677">
    <property type="term" value="F:DNA binding"/>
    <property type="evidence" value="ECO:0007669"/>
    <property type="project" value="UniProtKB-KW"/>
</dbReference>
<dbReference type="SMART" id="SM00346">
    <property type="entry name" value="HTH_ICLR"/>
    <property type="match status" value="1"/>
</dbReference>
<dbReference type="PROSITE" id="PS51077">
    <property type="entry name" value="HTH_ICLR"/>
    <property type="match status" value="1"/>
</dbReference>
<dbReference type="KEGG" id="krh:KRH_02990"/>
<dbReference type="EMBL" id="AP009152">
    <property type="protein sequence ID" value="BAG28646.1"/>
    <property type="molecule type" value="Genomic_DNA"/>
</dbReference>
<evidence type="ECO:0000259" key="8">
    <source>
        <dbReference type="PROSITE" id="PS51078"/>
    </source>
</evidence>
<dbReference type="Gene3D" id="1.10.10.10">
    <property type="entry name" value="Winged helix-like DNA-binding domain superfamily/Winged helix DNA-binding domain"/>
    <property type="match status" value="1"/>
</dbReference>
<proteinExistence type="predicted"/>
<feature type="domain" description="HTH iclR-type" evidence="7">
    <location>
        <begin position="11"/>
        <end position="73"/>
    </location>
</feature>
<dbReference type="SUPFAM" id="SSF55781">
    <property type="entry name" value="GAF domain-like"/>
    <property type="match status" value="1"/>
</dbReference>
<dbReference type="PANTHER" id="PTHR30136:SF24">
    <property type="entry name" value="HTH-TYPE TRANSCRIPTIONAL REPRESSOR ALLR"/>
    <property type="match status" value="1"/>
</dbReference>
<dbReference type="GO" id="GO:0045892">
    <property type="term" value="P:negative regulation of DNA-templated transcription"/>
    <property type="evidence" value="ECO:0007669"/>
    <property type="project" value="TreeGrafter"/>
</dbReference>
<dbReference type="Pfam" id="PF01614">
    <property type="entry name" value="IclR_C"/>
    <property type="match status" value="1"/>
</dbReference>
<evidence type="ECO:0000259" key="7">
    <source>
        <dbReference type="PROSITE" id="PS51077"/>
    </source>
</evidence>
<dbReference type="GO" id="GO:0006071">
    <property type="term" value="P:glycerol metabolic process"/>
    <property type="evidence" value="ECO:0007669"/>
    <property type="project" value="UniProtKB-KW"/>
</dbReference>
<evidence type="ECO:0000256" key="4">
    <source>
        <dbReference type="ARBA" id="ARBA00023163"/>
    </source>
</evidence>
<keyword evidence="4" id="KW-0804">Transcription</keyword>
<dbReference type="eggNOG" id="COG1414">
    <property type="taxonomic scope" value="Bacteria"/>
</dbReference>
<dbReference type="Pfam" id="PF09339">
    <property type="entry name" value="HTH_IclR"/>
    <property type="match status" value="1"/>
</dbReference>
<gene>
    <name evidence="9" type="ordered locus">KRH_02990</name>
</gene>
<dbReference type="AlphaFoldDB" id="B2GFG6"/>
<protein>
    <recommendedName>
        <fullName evidence="6">Glycerol operon regulatory protein</fullName>
    </recommendedName>
</protein>
<dbReference type="RefSeq" id="WP_012397373.1">
    <property type="nucleotide sequence ID" value="NC_010617.1"/>
</dbReference>
<sequence length="261" mass="28003">MTTATNDSRTTPVVSNAIGVLRCFTVDEPHLGVTDIAGRVGLHKSTVSRILTSLEQENLVERDPQSLKYTLGLGLITLAGPLLAELDERRVAYPVLQELTERTGETSALVVWNGTETVCVEQIPSPREIKHTVPLGTRYNSAPSSTVQVFLAHQPQERVRALLLAGTLTHHSTADAAVDAYLGELAEVREAGVAVNYGRTSVDEVGVAAPVFDHRGELVSAVVIAAPRYRVTEDQVALMVEACTDAAREVSQRLGHVPPAG</sequence>
<feature type="domain" description="IclR-ED" evidence="8">
    <location>
        <begin position="74"/>
        <end position="256"/>
    </location>
</feature>
<evidence type="ECO:0000256" key="5">
    <source>
        <dbReference type="ARBA" id="ARBA00058938"/>
    </source>
</evidence>
<dbReference type="InterPro" id="IPR005471">
    <property type="entry name" value="Tscrpt_reg_IclR_N"/>
</dbReference>
<dbReference type="OrthoDB" id="7274111at2"/>
<evidence type="ECO:0000256" key="3">
    <source>
        <dbReference type="ARBA" id="ARBA00023125"/>
    </source>
</evidence>
<evidence type="ECO:0000256" key="2">
    <source>
        <dbReference type="ARBA" id="ARBA00023015"/>
    </source>
</evidence>
<dbReference type="HOGENOM" id="CLU_062618_4_3_11"/>
<organism evidence="9 10">
    <name type="scientific">Kocuria rhizophila (strain ATCC 9341 / DSM 348 / NBRC 103217 / DC2201)</name>
    <dbReference type="NCBI Taxonomy" id="378753"/>
    <lineage>
        <taxon>Bacteria</taxon>
        <taxon>Bacillati</taxon>
        <taxon>Actinomycetota</taxon>
        <taxon>Actinomycetes</taxon>
        <taxon>Micrococcales</taxon>
        <taxon>Micrococcaceae</taxon>
        <taxon>Kocuria</taxon>
    </lineage>
</organism>
<evidence type="ECO:0000256" key="1">
    <source>
        <dbReference type="ARBA" id="ARBA00022798"/>
    </source>
</evidence>
<dbReference type="InterPro" id="IPR029016">
    <property type="entry name" value="GAF-like_dom_sf"/>
</dbReference>
<dbReference type="PROSITE" id="PS51078">
    <property type="entry name" value="ICLR_ED"/>
    <property type="match status" value="1"/>
</dbReference>
<keyword evidence="2" id="KW-0805">Transcription regulation</keyword>
<dbReference type="InterPro" id="IPR036388">
    <property type="entry name" value="WH-like_DNA-bd_sf"/>
</dbReference>
<keyword evidence="3" id="KW-0238">DNA-binding</keyword>
<dbReference type="SUPFAM" id="SSF46785">
    <property type="entry name" value="Winged helix' DNA-binding domain"/>
    <property type="match status" value="1"/>
</dbReference>
<dbReference type="InterPro" id="IPR014757">
    <property type="entry name" value="Tscrpt_reg_IclR_C"/>
</dbReference>
<comment type="function">
    <text evidence="5">May be an activator protein for the gylABX operon.</text>
</comment>
<evidence type="ECO:0000256" key="6">
    <source>
        <dbReference type="ARBA" id="ARBA00070406"/>
    </source>
</evidence>
<dbReference type="InterPro" id="IPR050707">
    <property type="entry name" value="HTH_MetabolicPath_Reg"/>
</dbReference>
<keyword evidence="10" id="KW-1185">Reference proteome</keyword>
<accession>B2GFG6</accession>
<dbReference type="Gene3D" id="3.30.450.40">
    <property type="match status" value="1"/>
</dbReference>